<dbReference type="SUPFAM" id="SSF53187">
    <property type="entry name" value="Zn-dependent exopeptidases"/>
    <property type="match status" value="1"/>
</dbReference>
<comment type="caution">
    <text evidence="12">The sequence shown here is derived from an EMBL/GenBank/DDBJ whole genome shotgun (WGS) entry which is preliminary data.</text>
</comment>
<keyword evidence="8" id="KW-0220">Diaminopimelate biosynthesis</keyword>
<accession>A0ABV1J8M7</accession>
<feature type="domain" description="Peptidase M20 dimerisation" evidence="11">
    <location>
        <begin position="174"/>
        <end position="283"/>
    </location>
</feature>
<comment type="similarity">
    <text evidence="3">Belongs to the peptidase M20A family.</text>
</comment>
<dbReference type="EMBL" id="JBBNPS010000027">
    <property type="protein sequence ID" value="MEQ3354167.1"/>
    <property type="molecule type" value="Genomic_DNA"/>
</dbReference>
<dbReference type="PANTHER" id="PTHR43808:SF8">
    <property type="entry name" value="PEPTIDASE M20 DIMERISATION DOMAIN-CONTAINING PROTEIN"/>
    <property type="match status" value="1"/>
</dbReference>
<dbReference type="PANTHER" id="PTHR43808">
    <property type="entry name" value="ACETYLORNITHINE DEACETYLASE"/>
    <property type="match status" value="1"/>
</dbReference>
<keyword evidence="13" id="KW-1185">Reference proteome</keyword>
<keyword evidence="6" id="KW-0378">Hydrolase</keyword>
<evidence type="ECO:0000313" key="12">
    <source>
        <dbReference type="EMBL" id="MEQ3354167.1"/>
    </source>
</evidence>
<keyword evidence="5" id="KW-0479">Metal-binding</keyword>
<proteinExistence type="inferred from homology"/>
<evidence type="ECO:0000256" key="4">
    <source>
        <dbReference type="ARBA" id="ARBA00022605"/>
    </source>
</evidence>
<protein>
    <submittedName>
        <fullName evidence="12">ArgE/DapE family deacylase</fullName>
    </submittedName>
</protein>
<dbReference type="Pfam" id="PF01546">
    <property type="entry name" value="Peptidase_M20"/>
    <property type="match status" value="1"/>
</dbReference>
<dbReference type="NCBIfam" id="TIGR01910">
    <property type="entry name" value="DapE-ArgE"/>
    <property type="match status" value="1"/>
</dbReference>
<evidence type="ECO:0000256" key="10">
    <source>
        <dbReference type="ARBA" id="ARBA00023285"/>
    </source>
</evidence>
<dbReference type="NCBIfam" id="NF006365">
    <property type="entry name" value="PRK08588.1"/>
    <property type="match status" value="1"/>
</dbReference>
<gene>
    <name evidence="12" type="ORF">AAA081_07675</name>
</gene>
<dbReference type="RefSeq" id="WP_148474050.1">
    <property type="nucleotide sequence ID" value="NZ_JAOQJD010000013.1"/>
</dbReference>
<dbReference type="Proteomes" id="UP001481872">
    <property type="component" value="Unassembled WGS sequence"/>
</dbReference>
<dbReference type="Pfam" id="PF07687">
    <property type="entry name" value="M20_dimer"/>
    <property type="match status" value="1"/>
</dbReference>
<comment type="cofactor">
    <cofactor evidence="1">
        <name>Co(2+)</name>
        <dbReference type="ChEBI" id="CHEBI:48828"/>
    </cofactor>
</comment>
<dbReference type="CDD" id="cd08659">
    <property type="entry name" value="M20_ArgE_DapE-like"/>
    <property type="match status" value="1"/>
</dbReference>
<dbReference type="InterPro" id="IPR002933">
    <property type="entry name" value="Peptidase_M20"/>
</dbReference>
<evidence type="ECO:0000256" key="3">
    <source>
        <dbReference type="ARBA" id="ARBA00006247"/>
    </source>
</evidence>
<evidence type="ECO:0000256" key="2">
    <source>
        <dbReference type="ARBA" id="ARBA00001947"/>
    </source>
</evidence>
<evidence type="ECO:0000256" key="6">
    <source>
        <dbReference type="ARBA" id="ARBA00022801"/>
    </source>
</evidence>
<organism evidence="12 13">
    <name type="scientific">Aedoeadaptatus acetigenes</name>
    <dbReference type="NCBI Taxonomy" id="2981723"/>
    <lineage>
        <taxon>Bacteria</taxon>
        <taxon>Bacillati</taxon>
        <taxon>Bacillota</taxon>
        <taxon>Tissierellia</taxon>
        <taxon>Tissierellales</taxon>
        <taxon>Peptoniphilaceae</taxon>
        <taxon>Aedoeadaptatus</taxon>
    </lineage>
</organism>
<evidence type="ECO:0000256" key="7">
    <source>
        <dbReference type="ARBA" id="ARBA00022833"/>
    </source>
</evidence>
<dbReference type="Gene3D" id="3.30.70.360">
    <property type="match status" value="1"/>
</dbReference>
<evidence type="ECO:0000313" key="13">
    <source>
        <dbReference type="Proteomes" id="UP001481872"/>
    </source>
</evidence>
<reference evidence="12 13" key="1">
    <citation type="submission" date="2024-04" db="EMBL/GenBank/DDBJ databases">
        <title>Human intestinal bacterial collection.</title>
        <authorList>
            <person name="Pauvert C."/>
            <person name="Hitch T.C.A."/>
            <person name="Clavel T."/>
        </authorList>
    </citation>
    <scope>NUCLEOTIDE SEQUENCE [LARGE SCALE GENOMIC DNA]</scope>
    <source>
        <strain evidence="12 13">CLA-SR-H026</strain>
    </source>
</reference>
<keyword evidence="7" id="KW-0862">Zinc</keyword>
<dbReference type="InterPro" id="IPR010182">
    <property type="entry name" value="ArgE/DapE"/>
</dbReference>
<name>A0ABV1J8M7_9FIRM</name>
<dbReference type="SUPFAM" id="SSF55031">
    <property type="entry name" value="Bacterial exopeptidase dimerisation domain"/>
    <property type="match status" value="1"/>
</dbReference>
<keyword evidence="4" id="KW-0028">Amino-acid biosynthesis</keyword>
<evidence type="ECO:0000256" key="5">
    <source>
        <dbReference type="ARBA" id="ARBA00022723"/>
    </source>
</evidence>
<comment type="cofactor">
    <cofactor evidence="2">
        <name>Zn(2+)</name>
        <dbReference type="ChEBI" id="CHEBI:29105"/>
    </cofactor>
</comment>
<evidence type="ECO:0000256" key="1">
    <source>
        <dbReference type="ARBA" id="ARBA00001941"/>
    </source>
</evidence>
<keyword evidence="10" id="KW-0170">Cobalt</keyword>
<dbReference type="InterPro" id="IPR050072">
    <property type="entry name" value="Peptidase_M20A"/>
</dbReference>
<dbReference type="Gene3D" id="3.40.630.10">
    <property type="entry name" value="Zn peptidases"/>
    <property type="match status" value="1"/>
</dbReference>
<evidence type="ECO:0000256" key="9">
    <source>
        <dbReference type="ARBA" id="ARBA00023154"/>
    </source>
</evidence>
<evidence type="ECO:0000256" key="8">
    <source>
        <dbReference type="ARBA" id="ARBA00022915"/>
    </source>
</evidence>
<dbReference type="InterPro" id="IPR036264">
    <property type="entry name" value="Bact_exopeptidase_dim_dom"/>
</dbReference>
<evidence type="ECO:0000259" key="11">
    <source>
        <dbReference type="Pfam" id="PF07687"/>
    </source>
</evidence>
<keyword evidence="9" id="KW-0457">Lysine biosynthesis</keyword>
<sequence length="386" mass="42289">MKRHLKILQELIQIPSVNDGEEEVANYIAGLFKDYKTIETEIVNSYPGRDNILVKLKGTSPGKIFAVSGHLDVVETGDGWTHPPFEGVIEGNKMYGRGTCDMKAGVAAALAMMLDLADEGADFAGEIWFIGTVGEEVGMQGALDLVEGGYLDTVDGIVIPEPTKRDGENQAIFASKGSIMYTIHGQGKAAHSSMPELGINAIMTAAEFIQNTQKQFDEITNNPDYHNDELGATLNVFSVIEGGRQFNSVPDHVVMKGNARTVPEYDSARAVKLLQAAVDKNNENPDNATLTLELNQVLDAAEAKKDTALIRALKEAGKDKNIQVRPLIGTCELSRYIHLPQDVDLVVYGPGLTKMAHKIDEYIEIDEYEDTIRIFKDMAKIFTQSK</sequence>
<dbReference type="InterPro" id="IPR011650">
    <property type="entry name" value="Peptidase_M20_dimer"/>
</dbReference>